<organism evidence="1 2">
    <name type="scientific">Pisum sativum</name>
    <name type="common">Garden pea</name>
    <name type="synonym">Lathyrus oleraceus</name>
    <dbReference type="NCBI Taxonomy" id="3888"/>
    <lineage>
        <taxon>Eukaryota</taxon>
        <taxon>Viridiplantae</taxon>
        <taxon>Streptophyta</taxon>
        <taxon>Embryophyta</taxon>
        <taxon>Tracheophyta</taxon>
        <taxon>Spermatophyta</taxon>
        <taxon>Magnoliopsida</taxon>
        <taxon>eudicotyledons</taxon>
        <taxon>Gunneridae</taxon>
        <taxon>Pentapetalae</taxon>
        <taxon>rosids</taxon>
        <taxon>fabids</taxon>
        <taxon>Fabales</taxon>
        <taxon>Fabaceae</taxon>
        <taxon>Papilionoideae</taxon>
        <taxon>50 kb inversion clade</taxon>
        <taxon>NPAAA clade</taxon>
        <taxon>Hologalegina</taxon>
        <taxon>IRL clade</taxon>
        <taxon>Fabeae</taxon>
        <taxon>Lathyrus</taxon>
    </lineage>
</organism>
<proteinExistence type="predicted"/>
<dbReference type="Gramene" id="Psat07G0002800-T1">
    <property type="protein sequence ID" value="KAI5382442.1"/>
    <property type="gene ID" value="KIW84_070028"/>
</dbReference>
<comment type="caution">
    <text evidence="1">The sequence shown here is derived from an EMBL/GenBank/DDBJ whole genome shotgun (WGS) entry which is preliminary data.</text>
</comment>
<protein>
    <submittedName>
        <fullName evidence="1">Uncharacterized protein</fullName>
    </submittedName>
</protein>
<evidence type="ECO:0000313" key="1">
    <source>
        <dbReference type="EMBL" id="KAI5382442.1"/>
    </source>
</evidence>
<sequence length="150" mass="17147">MDRFSWLSKTNLEPSLVYESKKYLANYVRRTLTNTEESTLVVVPITRSGGGFGKRWKSGIIKRNKKFVVAKQEKMFLTNGVVHIPNLFGGLDGFSSHVMYHFQKEHKIHGGDNDDDDGGDGDGYWSTDVEEIKWDTMFNGKDNYQLCLSE</sequence>
<dbReference type="PANTHER" id="PTHR33915:SF1">
    <property type="entry name" value="OS04G0644100 PROTEIN"/>
    <property type="match status" value="1"/>
</dbReference>
<reference evidence="1 2" key="1">
    <citation type="journal article" date="2022" name="Nat. Genet.">
        <title>Improved pea reference genome and pan-genome highlight genomic features and evolutionary characteristics.</title>
        <authorList>
            <person name="Yang T."/>
            <person name="Liu R."/>
            <person name="Luo Y."/>
            <person name="Hu S."/>
            <person name="Wang D."/>
            <person name="Wang C."/>
            <person name="Pandey M.K."/>
            <person name="Ge S."/>
            <person name="Xu Q."/>
            <person name="Li N."/>
            <person name="Li G."/>
            <person name="Huang Y."/>
            <person name="Saxena R.K."/>
            <person name="Ji Y."/>
            <person name="Li M."/>
            <person name="Yan X."/>
            <person name="He Y."/>
            <person name="Liu Y."/>
            <person name="Wang X."/>
            <person name="Xiang C."/>
            <person name="Varshney R.K."/>
            <person name="Ding H."/>
            <person name="Gao S."/>
            <person name="Zong X."/>
        </authorList>
    </citation>
    <scope>NUCLEOTIDE SEQUENCE [LARGE SCALE GENOMIC DNA]</scope>
    <source>
        <strain evidence="1 2">cv. Zhongwan 6</strain>
    </source>
</reference>
<name>A0A9D4VFJ9_PEA</name>
<dbReference type="AlphaFoldDB" id="A0A9D4VFJ9"/>
<evidence type="ECO:0000313" key="2">
    <source>
        <dbReference type="Proteomes" id="UP001058974"/>
    </source>
</evidence>
<dbReference type="Proteomes" id="UP001058974">
    <property type="component" value="Chromosome 7"/>
</dbReference>
<accession>A0A9D4VFJ9</accession>
<gene>
    <name evidence="1" type="ORF">KIW84_070028</name>
</gene>
<keyword evidence="2" id="KW-1185">Reference proteome</keyword>
<dbReference type="EMBL" id="JAMSHJ010000007">
    <property type="protein sequence ID" value="KAI5382442.1"/>
    <property type="molecule type" value="Genomic_DNA"/>
</dbReference>
<dbReference type="PANTHER" id="PTHR33915">
    <property type="entry name" value="OSJNBA0033G05.11 PROTEIN"/>
    <property type="match status" value="1"/>
</dbReference>